<dbReference type="InterPro" id="IPR050109">
    <property type="entry name" value="HTH-type_TetR-like_transc_reg"/>
</dbReference>
<reference evidence="4" key="1">
    <citation type="submission" date="2024-07" db="EMBL/GenBank/DDBJ databases">
        <title>Identification and characteristics of an arsenic-resistant bacterial isolate, which belongs to a novel species.</title>
        <authorList>
            <person name="Juszczyk A."/>
            <person name="Kowalczyk A."/>
            <person name="Was K."/>
            <person name="Kosowicz W."/>
            <person name="Budzyn A."/>
            <person name="Latowski D."/>
        </authorList>
    </citation>
    <scope>NUCLEOTIDE SEQUENCE</scope>
    <source>
        <strain evidence="4">As8PL</strain>
    </source>
</reference>
<dbReference type="PANTHER" id="PTHR30055">
    <property type="entry name" value="HTH-TYPE TRANSCRIPTIONAL REGULATOR RUTR"/>
    <property type="match status" value="1"/>
</dbReference>
<keyword evidence="1 2" id="KW-0238">DNA-binding</keyword>
<sequence length="213" mass="25213">MSEATRDKMKEAAARLFYTQGYHGTSVRHIAEQANVNIALVSYYFGGKKGLFEQLMTQFLEGYLEAMHIDDETRMKSTREQLLSVIRSLLSYQQNHYHLARMVHREMTMDSVLVRELMSTYLRKEKHDFEQLLRRGMKEGSFNKQPIDFVLIQLRGMITLPYYSPQYLRELYQLSTTEPYFINRYVEHLTSWIDSCLCGIEPTRTNRVMLKIN</sequence>
<feature type="DNA-binding region" description="H-T-H motif" evidence="2">
    <location>
        <begin position="26"/>
        <end position="45"/>
    </location>
</feature>
<evidence type="ECO:0000256" key="1">
    <source>
        <dbReference type="ARBA" id="ARBA00023125"/>
    </source>
</evidence>
<organism evidence="4">
    <name type="scientific">Alkalihalophilus sp. As8PL</name>
    <dbReference type="NCBI Taxonomy" id="3237103"/>
    <lineage>
        <taxon>Bacteria</taxon>
        <taxon>Bacillati</taxon>
        <taxon>Bacillota</taxon>
        <taxon>Bacilli</taxon>
        <taxon>Bacillales</taxon>
        <taxon>Bacillaceae</taxon>
        <taxon>Alkalihalophilus</taxon>
    </lineage>
</organism>
<feature type="domain" description="HTH tetR-type" evidence="3">
    <location>
        <begin position="3"/>
        <end position="63"/>
    </location>
</feature>
<dbReference type="SUPFAM" id="SSF48498">
    <property type="entry name" value="Tetracyclin repressor-like, C-terminal domain"/>
    <property type="match status" value="1"/>
</dbReference>
<evidence type="ECO:0000256" key="2">
    <source>
        <dbReference type="PROSITE-ProRule" id="PRU00335"/>
    </source>
</evidence>
<dbReference type="InterPro" id="IPR036271">
    <property type="entry name" value="Tet_transcr_reg_TetR-rel_C_sf"/>
</dbReference>
<dbReference type="InterPro" id="IPR001647">
    <property type="entry name" value="HTH_TetR"/>
</dbReference>
<dbReference type="AlphaFoldDB" id="A0AB39BRP9"/>
<dbReference type="PRINTS" id="PR00455">
    <property type="entry name" value="HTHTETR"/>
</dbReference>
<dbReference type="SUPFAM" id="SSF46689">
    <property type="entry name" value="Homeodomain-like"/>
    <property type="match status" value="1"/>
</dbReference>
<gene>
    <name evidence="4" type="primary">refZ</name>
    <name evidence="4" type="ORF">AB3N04_15185</name>
</gene>
<proteinExistence type="predicted"/>
<dbReference type="Gene3D" id="1.10.357.10">
    <property type="entry name" value="Tetracycline Repressor, domain 2"/>
    <property type="match status" value="1"/>
</dbReference>
<dbReference type="GO" id="GO:0000976">
    <property type="term" value="F:transcription cis-regulatory region binding"/>
    <property type="evidence" value="ECO:0007669"/>
    <property type="project" value="TreeGrafter"/>
</dbReference>
<dbReference type="PROSITE" id="PS50977">
    <property type="entry name" value="HTH_TETR_2"/>
    <property type="match status" value="1"/>
</dbReference>
<dbReference type="RefSeq" id="WP_317121969.1">
    <property type="nucleotide sequence ID" value="NZ_CP162551.1"/>
</dbReference>
<dbReference type="InterPro" id="IPR009057">
    <property type="entry name" value="Homeodomain-like_sf"/>
</dbReference>
<dbReference type="EMBL" id="CP162551">
    <property type="protein sequence ID" value="XDI36036.1"/>
    <property type="molecule type" value="Genomic_DNA"/>
</dbReference>
<dbReference type="InterPro" id="IPR023772">
    <property type="entry name" value="DNA-bd_HTH_TetR-type_CS"/>
</dbReference>
<dbReference type="Pfam" id="PF00440">
    <property type="entry name" value="TetR_N"/>
    <property type="match status" value="1"/>
</dbReference>
<dbReference type="PANTHER" id="PTHR30055:SF199">
    <property type="entry name" value="HTH-TYPE TRANSCRIPTIONAL REGULATOR YTTP-RELATED"/>
    <property type="match status" value="1"/>
</dbReference>
<evidence type="ECO:0000259" key="3">
    <source>
        <dbReference type="PROSITE" id="PS50977"/>
    </source>
</evidence>
<name>A0AB39BRP9_9BACI</name>
<evidence type="ECO:0000313" key="4">
    <source>
        <dbReference type="EMBL" id="XDI36036.1"/>
    </source>
</evidence>
<dbReference type="GO" id="GO:0003700">
    <property type="term" value="F:DNA-binding transcription factor activity"/>
    <property type="evidence" value="ECO:0007669"/>
    <property type="project" value="TreeGrafter"/>
</dbReference>
<dbReference type="NCBIfam" id="NF037937">
    <property type="entry name" value="septum_RefZ"/>
    <property type="match status" value="1"/>
</dbReference>
<protein>
    <submittedName>
        <fullName evidence="4">Forespore capture DNA-binding protein RefZ</fullName>
    </submittedName>
</protein>
<dbReference type="PROSITE" id="PS01081">
    <property type="entry name" value="HTH_TETR_1"/>
    <property type="match status" value="1"/>
</dbReference>
<accession>A0AB39BRP9</accession>